<dbReference type="InterPro" id="IPR000477">
    <property type="entry name" value="RT_dom"/>
</dbReference>
<organism evidence="5 6">
    <name type="scientific">Chara braunii</name>
    <name type="common">Braun's stonewort</name>
    <dbReference type="NCBI Taxonomy" id="69332"/>
    <lineage>
        <taxon>Eukaryota</taxon>
        <taxon>Viridiplantae</taxon>
        <taxon>Streptophyta</taxon>
        <taxon>Charophyceae</taxon>
        <taxon>Charales</taxon>
        <taxon>Characeae</taxon>
        <taxon>Chara</taxon>
    </lineage>
</organism>
<accession>A0A388L281</accession>
<keyword evidence="6" id="KW-1185">Reference proteome</keyword>
<dbReference type="Proteomes" id="UP000265515">
    <property type="component" value="Unassembled WGS sequence"/>
</dbReference>
<feature type="region of interest" description="Disordered" evidence="2">
    <location>
        <begin position="69"/>
        <end position="105"/>
    </location>
</feature>
<comment type="caution">
    <text evidence="5">The sequence shown here is derived from an EMBL/GenBank/DDBJ whole genome shotgun (WGS) entry which is preliminary data.</text>
</comment>
<dbReference type="SUPFAM" id="SSF56672">
    <property type="entry name" value="DNA/RNA polymerases"/>
    <property type="match status" value="2"/>
</dbReference>
<feature type="domain" description="Reverse transcriptase" evidence="3">
    <location>
        <begin position="206"/>
        <end position="261"/>
    </location>
</feature>
<dbReference type="Gramene" id="GBG76420">
    <property type="protein sequence ID" value="GBG76420"/>
    <property type="gene ID" value="CBR_g22168"/>
</dbReference>
<dbReference type="Pfam" id="PF00078">
    <property type="entry name" value="RVT_1"/>
    <property type="match status" value="3"/>
</dbReference>
<evidence type="ECO:0000259" key="3">
    <source>
        <dbReference type="Pfam" id="PF00078"/>
    </source>
</evidence>
<keyword evidence="1" id="KW-0175">Coiled coil</keyword>
<dbReference type="InterPro" id="IPR053134">
    <property type="entry name" value="RNA-dir_DNA_polymerase"/>
</dbReference>
<dbReference type="InterPro" id="IPR043502">
    <property type="entry name" value="DNA/RNA_pol_sf"/>
</dbReference>
<gene>
    <name evidence="5" type="ORF">CBR_g22168</name>
</gene>
<evidence type="ECO:0000313" key="5">
    <source>
        <dbReference type="EMBL" id="GBG76420.1"/>
    </source>
</evidence>
<dbReference type="PANTHER" id="PTHR24559">
    <property type="entry name" value="TRANSPOSON TY3-I GAG-POL POLYPROTEIN"/>
    <property type="match status" value="1"/>
</dbReference>
<feature type="coiled-coil region" evidence="1">
    <location>
        <begin position="112"/>
        <end position="139"/>
    </location>
</feature>
<evidence type="ECO:0008006" key="7">
    <source>
        <dbReference type="Google" id="ProtNLM"/>
    </source>
</evidence>
<dbReference type="FunFam" id="3.30.70.270:FF:000003">
    <property type="entry name" value="Transposon Ty3-G Gag-Pol polyprotein"/>
    <property type="match status" value="1"/>
</dbReference>
<name>A0A388L281_CHABU</name>
<dbReference type="InterPro" id="IPR043128">
    <property type="entry name" value="Rev_trsase/Diguanyl_cyclase"/>
</dbReference>
<feature type="domain" description="Reverse transcriptase/retrotransposon-derived protein RNase H-like" evidence="4">
    <location>
        <begin position="549"/>
        <end position="597"/>
    </location>
</feature>
<feature type="compositionally biased region" description="Low complexity" evidence="2">
    <location>
        <begin position="69"/>
        <end position="81"/>
    </location>
</feature>
<dbReference type="OrthoDB" id="7693345at2759"/>
<evidence type="ECO:0000313" key="6">
    <source>
        <dbReference type="Proteomes" id="UP000265515"/>
    </source>
</evidence>
<feature type="domain" description="Reverse transcriptase" evidence="3">
    <location>
        <begin position="431"/>
        <end position="482"/>
    </location>
</feature>
<sequence length="599" mass="67956">MSEDSSEEEGRLVQPLRITRRTALSQPIAFQELAPGEERRLRREARERVAVRRIRDAAANLAAAMATAVSTSQTSSLSSSSGERQGGSGAVSQSAGLQVSQQSPLTPEDLEIRQAEELQDELQRQFDEAAERRRRAILRKARLGSRVQELGILEGLDEAALDPVVRVLRSALLSVAEAQNVQQELLTEFVAGQKQILAELRAPCKHAMNMIFHDYFDKFIVVYLDDILIFSRTVEEHDEHLKTVLGLLRQHQYKVNLEKSESQPTDLSLDPRVARLLDEFADIFESPTGMVPDRPIPHEVILEAGAMPAKGCIYRMSEEELTVLRVQLDDLLDKGWIRPSSSPYGAPVLFVRKKNKDLRLCIDYRKLNAQTVKNAGPLPRIDDLLERLGGAKFFSKLDLKSGYHQISIRPQDRYKTAFKTRRRCSRCSSKLVYLDDILVYSRTLEEHLEHLRRVLETLRRAKYKANHDKCEFVHQELEYLGHFITPQGISPLSNKIQAIQDWPEPRNVTDVRSFLGLAGYYQRFIKGYSKIAAHLSKLQCEDRPFDFGTDARESFLALKSALLSVEVLRIYDPLLPMRVTTDASGYGIGVILEQHDGED</sequence>
<protein>
    <recommendedName>
        <fullName evidence="7">Reverse transcriptase domain-containing protein</fullName>
    </recommendedName>
</protein>
<dbReference type="Pfam" id="PF17919">
    <property type="entry name" value="RT_RNaseH_2"/>
    <property type="match status" value="1"/>
</dbReference>
<feature type="domain" description="Reverse transcriptase" evidence="3">
    <location>
        <begin position="351"/>
        <end position="423"/>
    </location>
</feature>
<evidence type="ECO:0000256" key="2">
    <source>
        <dbReference type="SAM" id="MobiDB-lite"/>
    </source>
</evidence>
<dbReference type="EMBL" id="BFEA01000244">
    <property type="protein sequence ID" value="GBG76420.1"/>
    <property type="molecule type" value="Genomic_DNA"/>
</dbReference>
<reference evidence="5 6" key="1">
    <citation type="journal article" date="2018" name="Cell">
        <title>The Chara Genome: Secondary Complexity and Implications for Plant Terrestrialization.</title>
        <authorList>
            <person name="Nishiyama T."/>
            <person name="Sakayama H."/>
            <person name="Vries J.D."/>
            <person name="Buschmann H."/>
            <person name="Saint-Marcoux D."/>
            <person name="Ullrich K.K."/>
            <person name="Haas F.B."/>
            <person name="Vanderstraeten L."/>
            <person name="Becker D."/>
            <person name="Lang D."/>
            <person name="Vosolsobe S."/>
            <person name="Rombauts S."/>
            <person name="Wilhelmsson P.K.I."/>
            <person name="Janitza P."/>
            <person name="Kern R."/>
            <person name="Heyl A."/>
            <person name="Rumpler F."/>
            <person name="Villalobos L.I.A.C."/>
            <person name="Clay J.M."/>
            <person name="Skokan R."/>
            <person name="Toyoda A."/>
            <person name="Suzuki Y."/>
            <person name="Kagoshima H."/>
            <person name="Schijlen E."/>
            <person name="Tajeshwar N."/>
            <person name="Catarino B."/>
            <person name="Hetherington A.J."/>
            <person name="Saltykova A."/>
            <person name="Bonnot C."/>
            <person name="Breuninger H."/>
            <person name="Symeonidi A."/>
            <person name="Radhakrishnan G.V."/>
            <person name="Van Nieuwerburgh F."/>
            <person name="Deforce D."/>
            <person name="Chang C."/>
            <person name="Karol K.G."/>
            <person name="Hedrich R."/>
            <person name="Ulvskov P."/>
            <person name="Glockner G."/>
            <person name="Delwiche C.F."/>
            <person name="Petrasek J."/>
            <person name="Van de Peer Y."/>
            <person name="Friml J."/>
            <person name="Beilby M."/>
            <person name="Dolan L."/>
            <person name="Kohara Y."/>
            <person name="Sugano S."/>
            <person name="Fujiyama A."/>
            <person name="Delaux P.-M."/>
            <person name="Quint M."/>
            <person name="TheiBen G."/>
            <person name="Hagemann M."/>
            <person name="Harholt J."/>
            <person name="Dunand C."/>
            <person name="Zachgo S."/>
            <person name="Langdale J."/>
            <person name="Maumus F."/>
            <person name="Straeten D.V.D."/>
            <person name="Gould S.B."/>
            <person name="Rensing S.A."/>
        </authorList>
    </citation>
    <scope>NUCLEOTIDE SEQUENCE [LARGE SCALE GENOMIC DNA]</scope>
    <source>
        <strain evidence="5 6">S276</strain>
    </source>
</reference>
<proteinExistence type="predicted"/>
<dbReference type="InterPro" id="IPR041577">
    <property type="entry name" value="RT_RNaseH_2"/>
</dbReference>
<evidence type="ECO:0000256" key="1">
    <source>
        <dbReference type="SAM" id="Coils"/>
    </source>
</evidence>
<dbReference type="FunFam" id="3.30.70.270:FF:000020">
    <property type="entry name" value="Transposon Tf2-6 polyprotein-like Protein"/>
    <property type="match status" value="1"/>
</dbReference>
<dbReference type="Gene3D" id="3.30.70.270">
    <property type="match status" value="3"/>
</dbReference>
<dbReference type="PANTHER" id="PTHR24559:SF444">
    <property type="entry name" value="REVERSE TRANSCRIPTASE DOMAIN-CONTAINING PROTEIN"/>
    <property type="match status" value="1"/>
</dbReference>
<evidence type="ECO:0000259" key="4">
    <source>
        <dbReference type="Pfam" id="PF17919"/>
    </source>
</evidence>
<dbReference type="AlphaFoldDB" id="A0A388L281"/>
<dbReference type="CDD" id="cd01647">
    <property type="entry name" value="RT_LTR"/>
    <property type="match status" value="1"/>
</dbReference>